<comment type="caution">
    <text evidence="3">The sequence shown here is derived from an EMBL/GenBank/DDBJ whole genome shotgun (WGS) entry which is preliminary data.</text>
</comment>
<dbReference type="Proteomes" id="UP000011560">
    <property type="component" value="Unassembled WGS sequence"/>
</dbReference>
<feature type="domain" description="DUF4350" evidence="2">
    <location>
        <begin position="45"/>
        <end position="251"/>
    </location>
</feature>
<dbReference type="EMBL" id="AOIQ01000013">
    <property type="protein sequence ID" value="ELZ11172.1"/>
    <property type="molecule type" value="Genomic_DNA"/>
</dbReference>
<reference evidence="3 4" key="1">
    <citation type="journal article" date="2014" name="PLoS Genet.">
        <title>Phylogenetically driven sequencing of extremely halophilic archaea reveals strategies for static and dynamic osmo-response.</title>
        <authorList>
            <person name="Becker E.A."/>
            <person name="Seitzer P.M."/>
            <person name="Tritt A."/>
            <person name="Larsen D."/>
            <person name="Krusor M."/>
            <person name="Yao A.I."/>
            <person name="Wu D."/>
            <person name="Madern D."/>
            <person name="Eisen J.A."/>
            <person name="Darling A.E."/>
            <person name="Facciotti M.T."/>
        </authorList>
    </citation>
    <scope>NUCLEOTIDE SEQUENCE [LARGE SCALE GENOMIC DNA]</scope>
    <source>
        <strain evidence="3 4">JCM 14624</strain>
    </source>
</reference>
<accession>M0BL12</accession>
<proteinExistence type="predicted"/>
<keyword evidence="1" id="KW-1133">Transmembrane helix</keyword>
<feature type="transmembrane region" description="Helical" evidence="1">
    <location>
        <begin position="283"/>
        <end position="305"/>
    </location>
</feature>
<dbReference type="AlphaFoldDB" id="M0BL12"/>
<dbReference type="Pfam" id="PF14258">
    <property type="entry name" value="DUF4350"/>
    <property type="match status" value="1"/>
</dbReference>
<dbReference type="STRING" id="1227490.C479_07683"/>
<evidence type="ECO:0000313" key="4">
    <source>
        <dbReference type="Proteomes" id="UP000011560"/>
    </source>
</evidence>
<evidence type="ECO:0000256" key="1">
    <source>
        <dbReference type="SAM" id="Phobius"/>
    </source>
</evidence>
<name>M0BL12_9EURY</name>
<evidence type="ECO:0000259" key="2">
    <source>
        <dbReference type="Pfam" id="PF14258"/>
    </source>
</evidence>
<keyword evidence="1" id="KW-0812">Transmembrane</keyword>
<gene>
    <name evidence="3" type="ORF">C479_07683</name>
</gene>
<organism evidence="3 4">
    <name type="scientific">Halovivax asiaticus JCM 14624</name>
    <dbReference type="NCBI Taxonomy" id="1227490"/>
    <lineage>
        <taxon>Archaea</taxon>
        <taxon>Methanobacteriati</taxon>
        <taxon>Methanobacteriota</taxon>
        <taxon>Stenosarchaea group</taxon>
        <taxon>Halobacteria</taxon>
        <taxon>Halobacteriales</taxon>
        <taxon>Natrialbaceae</taxon>
        <taxon>Halovivax</taxon>
    </lineage>
</organism>
<keyword evidence="4" id="KW-1185">Reference proteome</keyword>
<dbReference type="InterPro" id="IPR025646">
    <property type="entry name" value="DUF4350"/>
</dbReference>
<dbReference type="RefSeq" id="WP_007700343.1">
    <property type="nucleotide sequence ID" value="NZ_AOIQ01000013.1"/>
</dbReference>
<evidence type="ECO:0000313" key="3">
    <source>
        <dbReference type="EMBL" id="ELZ11172.1"/>
    </source>
</evidence>
<feature type="non-terminal residue" evidence="3">
    <location>
        <position position="1"/>
    </location>
</feature>
<feature type="transmembrane region" description="Helical" evidence="1">
    <location>
        <begin position="20"/>
        <end position="45"/>
    </location>
</feature>
<sequence length="367" mass="38944">SSDRIAALDLDDIPWPQVLLAALLGATVLTIVVAAATSASAFGLFNPTWDGSSEFRGAIEADADTELVVARETGVYESGDPTQSVAFVTAPADTYGSTDASRVSQFVRSGGTLVVLENFGSAGNDLLASVGAETRVDGRLLRDEHRYDRGPAMPIATDVNTSTLDRPVDRLVFNHATAVNASDDATVLVRTSPYATLGPADANRSAADFGRYPVAASEPVGNGTVVTIGDPSLTINAMLDRADNEAFLAALFESADRVIVDVSHDEELPPAYVALLAVRGSSILTVAVGGVGIALIAFVAGRWPYRLVVRLRGRAGRYGEQPLARSQADNEALRAHLREQHPEWDSERIQRIITALNTGETEEQSNE</sequence>
<keyword evidence="1" id="KW-0472">Membrane</keyword>
<protein>
    <recommendedName>
        <fullName evidence="2">DUF4350 domain-containing protein</fullName>
    </recommendedName>
</protein>